<feature type="compositionally biased region" description="Polar residues" evidence="1">
    <location>
        <begin position="238"/>
        <end position="251"/>
    </location>
</feature>
<feature type="compositionally biased region" description="Polar residues" evidence="1">
    <location>
        <begin position="165"/>
        <end position="175"/>
    </location>
</feature>
<reference evidence="2" key="1">
    <citation type="submission" date="2016-10" db="EMBL/GenBank/DDBJ databases">
        <authorList>
            <person name="Benchimol M."/>
            <person name="Almeida L.G."/>
            <person name="Vasconcelos A.T."/>
            <person name="Perreira-Neves A."/>
            <person name="Rosa I.A."/>
            <person name="Tasca T."/>
            <person name="Bogo M.R."/>
            <person name="de Souza W."/>
        </authorList>
    </citation>
    <scope>NUCLEOTIDE SEQUENCE [LARGE SCALE GENOMIC DNA]</scope>
    <source>
        <strain evidence="2">K</strain>
    </source>
</reference>
<feature type="compositionally biased region" description="Low complexity" evidence="1">
    <location>
        <begin position="67"/>
        <end position="76"/>
    </location>
</feature>
<evidence type="ECO:0000256" key="1">
    <source>
        <dbReference type="SAM" id="MobiDB-lite"/>
    </source>
</evidence>
<dbReference type="VEuPathDB" id="TrichDB:TRFO_21923"/>
<feature type="compositionally biased region" description="Acidic residues" evidence="1">
    <location>
        <begin position="10"/>
        <end position="20"/>
    </location>
</feature>
<name>A0A1J4KCW5_9EUKA</name>
<feature type="compositionally biased region" description="Low complexity" evidence="1">
    <location>
        <begin position="90"/>
        <end position="115"/>
    </location>
</feature>
<feature type="compositionally biased region" description="Polar residues" evidence="1">
    <location>
        <begin position="193"/>
        <end position="212"/>
    </location>
</feature>
<feature type="region of interest" description="Disordered" evidence="1">
    <location>
        <begin position="294"/>
        <end position="318"/>
    </location>
</feature>
<keyword evidence="3" id="KW-1185">Reference proteome</keyword>
<evidence type="ECO:0000313" key="3">
    <source>
        <dbReference type="Proteomes" id="UP000179807"/>
    </source>
</evidence>
<feature type="compositionally biased region" description="Low complexity" evidence="1">
    <location>
        <begin position="439"/>
        <end position="449"/>
    </location>
</feature>
<accession>A0A1J4KCW5</accession>
<gene>
    <name evidence="2" type="ORF">TRFO_21923</name>
</gene>
<dbReference type="GeneID" id="94836974"/>
<dbReference type="EMBL" id="MLAK01000644">
    <property type="protein sequence ID" value="OHT09265.1"/>
    <property type="molecule type" value="Genomic_DNA"/>
</dbReference>
<proteinExistence type="predicted"/>
<dbReference type="AlphaFoldDB" id="A0A1J4KCW5"/>
<comment type="caution">
    <text evidence="2">The sequence shown here is derived from an EMBL/GenBank/DDBJ whole genome shotgun (WGS) entry which is preliminary data.</text>
</comment>
<dbReference type="Proteomes" id="UP000179807">
    <property type="component" value="Unassembled WGS sequence"/>
</dbReference>
<evidence type="ECO:0000313" key="2">
    <source>
        <dbReference type="EMBL" id="OHT09265.1"/>
    </source>
</evidence>
<protein>
    <submittedName>
        <fullName evidence="2">Uncharacterized protein</fullName>
    </submittedName>
</protein>
<feature type="compositionally biased region" description="Basic and acidic residues" evidence="1">
    <location>
        <begin position="218"/>
        <end position="232"/>
    </location>
</feature>
<feature type="region of interest" description="Disordered" evidence="1">
    <location>
        <begin position="414"/>
        <end position="449"/>
    </location>
</feature>
<feature type="region of interest" description="Disordered" evidence="1">
    <location>
        <begin position="37"/>
        <end position="276"/>
    </location>
</feature>
<organism evidence="2 3">
    <name type="scientific">Tritrichomonas foetus</name>
    <dbReference type="NCBI Taxonomy" id="1144522"/>
    <lineage>
        <taxon>Eukaryota</taxon>
        <taxon>Metamonada</taxon>
        <taxon>Parabasalia</taxon>
        <taxon>Tritrichomonadida</taxon>
        <taxon>Tritrichomonadidae</taxon>
        <taxon>Tritrichomonas</taxon>
    </lineage>
</organism>
<feature type="compositionally biased region" description="Low complexity" evidence="1">
    <location>
        <begin position="419"/>
        <end position="430"/>
    </location>
</feature>
<sequence length="449" mass="51891">MKNSNKYNYDDDSDSSYDDFAEQLGGQVYTEVAENKTIEIPQFDSEEYSSDQPPGLISQKKTKSIFSSDSSNSSNDLITQPNQIHAENRQNYSKLNKNNSNNRNSPKNQQNQTDSSDSHHSSDYQNDDFENFSTSKIQPDLKQLDQKTSKLSSSDDDDEIILIKNSRQTTTQRPQAKSVAALLHTSSSDDDQFNPTPKSKPKANSNKQADSFKNSHRKTAESVSPKDRKNLLNDRYSYVSNDFNNDDNISQRSSTRSPARSIAPSSASRRWTPEVAKESQLDITLKRLQDRNAKLAETDERSVAASSRRSKNNGNEKLNEEEFELPLQIVAEKQYAKMLRKKCPKLVSIKEEIYADHNKQFNVDFNQDIVHWSRDMIAEENSRIQDRLERLRIKIDDVREDNVRMRKEIDRIRKHGLMNSNRNNRNNRSTNDNEDNNEGYEYNYSDYYD</sequence>
<feature type="region of interest" description="Disordered" evidence="1">
    <location>
        <begin position="1"/>
        <end position="20"/>
    </location>
</feature>
<feature type="compositionally biased region" description="Low complexity" evidence="1">
    <location>
        <begin position="252"/>
        <end position="270"/>
    </location>
</feature>
<dbReference type="RefSeq" id="XP_068362401.1">
    <property type="nucleotide sequence ID" value="XM_068502270.1"/>
</dbReference>